<sequence length="287" mass="31798">MNFNNIRRSLRFALALLAAVALGGTLTPGLARQHHHQLSLTDIFGAPALSQDCESNFLQGQAPQVTNPKLAAQTRELCNPGYAVLHSGITRTPLWSAEHLTQPRIRASINLSREDSFRSDDRLPMAERAELDDYARSGWDRGHMSPNKDAPDRTSQSATFLLSNMIPQAPKHNQHLWESIERATRQLALNGHDVYVVTGPAFLGSQLRRTGHVAIPSHVWKAVYVADTGEAAVWWTENTNESGYDLISLDELARRTSIAPFPAASAASRVMVARLPKPRQRHSSNNF</sequence>
<dbReference type="SUPFAM" id="SSF54060">
    <property type="entry name" value="His-Me finger endonucleases"/>
    <property type="match status" value="1"/>
</dbReference>
<dbReference type="InterPro" id="IPR044929">
    <property type="entry name" value="DNA/RNA_non-sp_Endonuclease_sf"/>
</dbReference>
<feature type="domain" description="DNA/RNA non-specific endonuclease/pyrophosphatase/phosphodiesterase" evidence="4">
    <location>
        <begin position="78"/>
        <end position="267"/>
    </location>
</feature>
<comment type="caution">
    <text evidence="5">The sequence shown here is derived from an EMBL/GenBank/DDBJ whole genome shotgun (WGS) entry which is preliminary data.</text>
</comment>
<dbReference type="PANTHER" id="PTHR13966:SF5">
    <property type="entry name" value="ENDONUCLEASE G, MITOCHONDRIAL"/>
    <property type="match status" value="1"/>
</dbReference>
<dbReference type="InterPro" id="IPR040255">
    <property type="entry name" value="Non-specific_endonuclease"/>
</dbReference>
<feature type="binding site" evidence="2">
    <location>
        <position position="173"/>
    </location>
    <ligand>
        <name>Mg(2+)</name>
        <dbReference type="ChEBI" id="CHEBI:18420"/>
        <note>catalytic</note>
    </ligand>
</feature>
<dbReference type="InterPro" id="IPR020821">
    <property type="entry name" value="ENPP1-3/EXOG-like_nuc-like"/>
</dbReference>
<evidence type="ECO:0000259" key="3">
    <source>
        <dbReference type="SMART" id="SM00477"/>
    </source>
</evidence>
<dbReference type="Pfam" id="PF01223">
    <property type="entry name" value="Endonuclease_NS"/>
    <property type="match status" value="1"/>
</dbReference>
<dbReference type="PANTHER" id="PTHR13966">
    <property type="entry name" value="ENDONUCLEASE RELATED"/>
    <property type="match status" value="1"/>
</dbReference>
<organism evidence="5 6">
    <name type="scientific">Ralstonia thomasii</name>
    <dbReference type="NCBI Taxonomy" id="3058596"/>
    <lineage>
        <taxon>Bacteria</taxon>
        <taxon>Pseudomonadati</taxon>
        <taxon>Pseudomonadota</taxon>
        <taxon>Betaproteobacteria</taxon>
        <taxon>Burkholderiales</taxon>
        <taxon>Burkholderiaceae</taxon>
        <taxon>Ralstonia</taxon>
    </lineage>
</organism>
<protein>
    <recommendedName>
        <fullName evidence="7">Endonuclease</fullName>
    </recommendedName>
</protein>
<dbReference type="GO" id="GO:0046872">
    <property type="term" value="F:metal ion binding"/>
    <property type="evidence" value="ECO:0007669"/>
    <property type="project" value="UniProtKB-KW"/>
</dbReference>
<dbReference type="GO" id="GO:0004519">
    <property type="term" value="F:endonuclease activity"/>
    <property type="evidence" value="ECO:0007669"/>
    <property type="project" value="TreeGrafter"/>
</dbReference>
<gene>
    <name evidence="5" type="ORF">R77560_04439</name>
</gene>
<evidence type="ECO:0000256" key="2">
    <source>
        <dbReference type="PIRSR" id="PIRSR640255-2"/>
    </source>
</evidence>
<dbReference type="SMART" id="SM00477">
    <property type="entry name" value="NUC"/>
    <property type="match status" value="1"/>
</dbReference>
<dbReference type="Gene3D" id="3.40.570.10">
    <property type="entry name" value="Extracellular Endonuclease, subunit A"/>
    <property type="match status" value="1"/>
</dbReference>
<dbReference type="InterPro" id="IPR044925">
    <property type="entry name" value="His-Me_finger_sf"/>
</dbReference>
<reference evidence="5" key="1">
    <citation type="submission" date="2023-07" db="EMBL/GenBank/DDBJ databases">
        <authorList>
            <person name="Peeters C."/>
        </authorList>
    </citation>
    <scope>NUCLEOTIDE SEQUENCE</scope>
    <source>
        <strain evidence="5">R-77560</strain>
    </source>
</reference>
<dbReference type="AlphaFoldDB" id="A0AAD2BSQ2"/>
<feature type="domain" description="ENPP1-3/EXOG-like endonuclease/phosphodiesterase" evidence="3">
    <location>
        <begin position="79"/>
        <end position="267"/>
    </location>
</feature>
<feature type="active site" description="Proton acceptor" evidence="1">
    <location>
        <position position="143"/>
    </location>
</feature>
<evidence type="ECO:0008006" key="7">
    <source>
        <dbReference type="Google" id="ProtNLM"/>
    </source>
</evidence>
<dbReference type="GO" id="GO:0003676">
    <property type="term" value="F:nucleic acid binding"/>
    <property type="evidence" value="ECO:0007669"/>
    <property type="project" value="InterPro"/>
</dbReference>
<dbReference type="RefSeq" id="WP_024542478.1">
    <property type="nucleotide sequence ID" value="NZ_CATZAZ010000015.1"/>
</dbReference>
<evidence type="ECO:0000313" key="5">
    <source>
        <dbReference type="EMBL" id="CAJ0806546.1"/>
    </source>
</evidence>
<dbReference type="GO" id="GO:0016787">
    <property type="term" value="F:hydrolase activity"/>
    <property type="evidence" value="ECO:0007669"/>
    <property type="project" value="InterPro"/>
</dbReference>
<dbReference type="GeneID" id="34794345"/>
<keyword evidence="2" id="KW-0479">Metal-binding</keyword>
<name>A0AAD2BSQ2_9RALS</name>
<proteinExistence type="predicted"/>
<evidence type="ECO:0000256" key="1">
    <source>
        <dbReference type="PIRSR" id="PIRSR640255-1"/>
    </source>
</evidence>
<dbReference type="EMBL" id="CATZAZ010000015">
    <property type="protein sequence ID" value="CAJ0806546.1"/>
    <property type="molecule type" value="Genomic_DNA"/>
</dbReference>
<evidence type="ECO:0000313" key="6">
    <source>
        <dbReference type="Proteomes" id="UP001189756"/>
    </source>
</evidence>
<accession>A0AAD2BSQ2</accession>
<dbReference type="SMART" id="SM00892">
    <property type="entry name" value="Endonuclease_NS"/>
    <property type="match status" value="1"/>
</dbReference>
<evidence type="ECO:0000259" key="4">
    <source>
        <dbReference type="SMART" id="SM00892"/>
    </source>
</evidence>
<dbReference type="Proteomes" id="UP001189756">
    <property type="component" value="Unassembled WGS sequence"/>
</dbReference>
<dbReference type="InterPro" id="IPR001604">
    <property type="entry name" value="Endo_G_ENPP1-like_dom"/>
</dbReference>